<dbReference type="RefSeq" id="WP_209738239.1">
    <property type="nucleotide sequence ID" value="NZ_CP072611.1"/>
</dbReference>
<dbReference type="Pfam" id="PF00459">
    <property type="entry name" value="Inositol_P"/>
    <property type="match status" value="1"/>
</dbReference>
<gene>
    <name evidence="2" type="ORF">ACFSKQ_17700</name>
</gene>
<accession>A0ABW5CSL2</accession>
<dbReference type="PANTHER" id="PTHR20854:SF4">
    <property type="entry name" value="INOSITOL-1-MONOPHOSPHATASE-RELATED"/>
    <property type="match status" value="1"/>
</dbReference>
<dbReference type="Gene3D" id="3.30.540.10">
    <property type="entry name" value="Fructose-1,6-Bisphosphatase, subunit A, domain 1"/>
    <property type="match status" value="1"/>
</dbReference>
<evidence type="ECO:0000256" key="1">
    <source>
        <dbReference type="ARBA" id="ARBA00009759"/>
    </source>
</evidence>
<dbReference type="EMBL" id="JBHUIJ010000028">
    <property type="protein sequence ID" value="MFD2239286.1"/>
    <property type="molecule type" value="Genomic_DNA"/>
</dbReference>
<dbReference type="Gene3D" id="3.40.190.80">
    <property type="match status" value="1"/>
</dbReference>
<dbReference type="SUPFAM" id="SSF56655">
    <property type="entry name" value="Carbohydrate phosphatase"/>
    <property type="match status" value="1"/>
</dbReference>
<comment type="caution">
    <text evidence="2">The sequence shown here is derived from an EMBL/GenBank/DDBJ whole genome shotgun (WGS) entry which is preliminary data.</text>
</comment>
<name>A0ABW5CSL2_9HYPH</name>
<protein>
    <submittedName>
        <fullName evidence="2">Inositol monophosphatase family protein</fullName>
    </submittedName>
</protein>
<proteinExistence type="inferred from homology"/>
<dbReference type="PANTHER" id="PTHR20854">
    <property type="entry name" value="INOSITOL MONOPHOSPHATASE"/>
    <property type="match status" value="1"/>
</dbReference>
<evidence type="ECO:0000313" key="3">
    <source>
        <dbReference type="Proteomes" id="UP001597371"/>
    </source>
</evidence>
<dbReference type="PRINTS" id="PR00377">
    <property type="entry name" value="IMPHPHTASES"/>
</dbReference>
<dbReference type="Proteomes" id="UP001597371">
    <property type="component" value="Unassembled WGS sequence"/>
</dbReference>
<comment type="similarity">
    <text evidence="1">Belongs to the inositol monophosphatase superfamily.</text>
</comment>
<sequence>MATRAAPAEAAVVEAAVAAARAAGAVSRHAFLAAERGQLPQVEEKRGFFDIVTLADREAETAAARAIFDRVPHSRILGEEGGWQGEGGVTWYVDPIDGTSNFACGLPFFCASVAAYGEDGTPICGAVYDPMRDEMFLARGGTLTLNGGPVTAVRRAVRDSEAELLTNLPREGAPPSDGELARFGRLVSSFRAVRRLGSCALQLAYVAAGRASVGYDEMCYPWDIAAGLQLVEAGGGRIMAWDAQDRPMEHPLQALSRVERFVAGAPGFDLEGSAVVRTRRAQPAAAPALD</sequence>
<reference evidence="3" key="1">
    <citation type="journal article" date="2019" name="Int. J. Syst. Evol. Microbiol.">
        <title>The Global Catalogue of Microorganisms (GCM) 10K type strain sequencing project: providing services to taxonomists for standard genome sequencing and annotation.</title>
        <authorList>
            <consortium name="The Broad Institute Genomics Platform"/>
            <consortium name="The Broad Institute Genome Sequencing Center for Infectious Disease"/>
            <person name="Wu L."/>
            <person name="Ma J."/>
        </authorList>
    </citation>
    <scope>NUCLEOTIDE SEQUENCE [LARGE SCALE GENOMIC DNA]</scope>
    <source>
        <strain evidence="3">ZS-35-S2</strain>
    </source>
</reference>
<evidence type="ECO:0000313" key="2">
    <source>
        <dbReference type="EMBL" id="MFD2239286.1"/>
    </source>
</evidence>
<dbReference type="InterPro" id="IPR000760">
    <property type="entry name" value="Inositol_monophosphatase-like"/>
</dbReference>
<keyword evidence="3" id="KW-1185">Reference proteome</keyword>
<organism evidence="2 3">
    <name type="scientific">Aureimonas populi</name>
    <dbReference type="NCBI Taxonomy" id="1701758"/>
    <lineage>
        <taxon>Bacteria</taxon>
        <taxon>Pseudomonadati</taxon>
        <taxon>Pseudomonadota</taxon>
        <taxon>Alphaproteobacteria</taxon>
        <taxon>Hyphomicrobiales</taxon>
        <taxon>Aurantimonadaceae</taxon>
        <taxon>Aureimonas</taxon>
    </lineage>
</organism>